<keyword evidence="3" id="KW-1185">Reference proteome</keyword>
<proteinExistence type="predicted"/>
<sequence>MSCNALKGRDNNNNNNNNNNNETLKQYKNNNKIYIMYVLQFHVDDIIYDIKDGHVDFVPALEIANVYFHQNDITYDMDGAMKSDALTMCNIMHVLCARLIWLCVSNARITDNIEQDLLLTYSVCTTVYAFQHMYIFVGVNSRTLHINIQNGMRTHSLHVLSCDQINKSASRTVPLPTKEKRKVKKQKKEEEENSNWKRHMRIFDMGNL</sequence>
<evidence type="ECO:0000313" key="2">
    <source>
        <dbReference type="EnsemblMetazoa" id="GAUT016467-PA"/>
    </source>
</evidence>
<feature type="compositionally biased region" description="Low complexity" evidence="1">
    <location>
        <begin position="11"/>
        <end position="21"/>
    </location>
</feature>
<reference evidence="2" key="1">
    <citation type="submission" date="2020-05" db="UniProtKB">
        <authorList>
            <consortium name="EnsemblMetazoa"/>
        </authorList>
    </citation>
    <scope>IDENTIFICATION</scope>
    <source>
        <strain evidence="2">TTRI</strain>
    </source>
</reference>
<dbReference type="AlphaFoldDB" id="A0A1A9UV06"/>
<evidence type="ECO:0000313" key="3">
    <source>
        <dbReference type="Proteomes" id="UP000078200"/>
    </source>
</evidence>
<protein>
    <submittedName>
        <fullName evidence="2">Uncharacterized protein</fullName>
    </submittedName>
</protein>
<dbReference type="VEuPathDB" id="VectorBase:GAUT016467"/>
<name>A0A1A9UV06_GLOAU</name>
<dbReference type="Proteomes" id="UP000078200">
    <property type="component" value="Unassembled WGS sequence"/>
</dbReference>
<feature type="region of interest" description="Disordered" evidence="1">
    <location>
        <begin position="171"/>
        <end position="196"/>
    </location>
</feature>
<evidence type="ECO:0000256" key="1">
    <source>
        <dbReference type="SAM" id="MobiDB-lite"/>
    </source>
</evidence>
<accession>A0A1A9UV06</accession>
<dbReference type="EnsemblMetazoa" id="GAUT016467-RA">
    <property type="protein sequence ID" value="GAUT016467-PA"/>
    <property type="gene ID" value="GAUT016467"/>
</dbReference>
<organism evidence="2 3">
    <name type="scientific">Glossina austeni</name>
    <name type="common">Savannah tsetse fly</name>
    <dbReference type="NCBI Taxonomy" id="7395"/>
    <lineage>
        <taxon>Eukaryota</taxon>
        <taxon>Metazoa</taxon>
        <taxon>Ecdysozoa</taxon>
        <taxon>Arthropoda</taxon>
        <taxon>Hexapoda</taxon>
        <taxon>Insecta</taxon>
        <taxon>Pterygota</taxon>
        <taxon>Neoptera</taxon>
        <taxon>Endopterygota</taxon>
        <taxon>Diptera</taxon>
        <taxon>Brachycera</taxon>
        <taxon>Muscomorpha</taxon>
        <taxon>Hippoboscoidea</taxon>
        <taxon>Glossinidae</taxon>
        <taxon>Glossina</taxon>
    </lineage>
</organism>
<feature type="region of interest" description="Disordered" evidence="1">
    <location>
        <begin position="1"/>
        <end position="23"/>
    </location>
</feature>